<evidence type="ECO:0000313" key="2">
    <source>
        <dbReference type="EMBL" id="KIK62965.1"/>
    </source>
</evidence>
<keyword evidence="3" id="KW-1185">Reference proteome</keyword>
<dbReference type="OrthoDB" id="529205at2759"/>
<feature type="region of interest" description="Disordered" evidence="1">
    <location>
        <begin position="1"/>
        <end position="57"/>
    </location>
</feature>
<evidence type="ECO:0000256" key="1">
    <source>
        <dbReference type="SAM" id="MobiDB-lite"/>
    </source>
</evidence>
<gene>
    <name evidence="2" type="ORF">GYMLUDRAFT_41263</name>
</gene>
<name>A0A0D0BGG0_9AGAR</name>
<sequence length="130" mass="14356">MHDNDPEVLDKEKKRNLSKTQHITSTPHDHSPGWNESLASASEAHVKADRSTASPQELAEKTIKYVHNRHSAENDVQPTEALYSREEIGGPLGKAKGGEEVVEQTVEKSTTKVFVPTDSEASVKADRQEI</sequence>
<protein>
    <submittedName>
        <fullName evidence="2">Uncharacterized protein</fullName>
    </submittedName>
</protein>
<dbReference type="Proteomes" id="UP000053593">
    <property type="component" value="Unassembled WGS sequence"/>
</dbReference>
<dbReference type="HOGENOM" id="CLU_112088_1_0_1"/>
<accession>A0A0D0BGG0</accession>
<evidence type="ECO:0000313" key="3">
    <source>
        <dbReference type="Proteomes" id="UP000053593"/>
    </source>
</evidence>
<feature type="compositionally biased region" description="Basic and acidic residues" evidence="1">
    <location>
        <begin position="1"/>
        <end position="15"/>
    </location>
</feature>
<proteinExistence type="predicted"/>
<organism evidence="2 3">
    <name type="scientific">Collybiopsis luxurians FD-317 M1</name>
    <dbReference type="NCBI Taxonomy" id="944289"/>
    <lineage>
        <taxon>Eukaryota</taxon>
        <taxon>Fungi</taxon>
        <taxon>Dikarya</taxon>
        <taxon>Basidiomycota</taxon>
        <taxon>Agaricomycotina</taxon>
        <taxon>Agaricomycetes</taxon>
        <taxon>Agaricomycetidae</taxon>
        <taxon>Agaricales</taxon>
        <taxon>Marasmiineae</taxon>
        <taxon>Omphalotaceae</taxon>
        <taxon>Collybiopsis</taxon>
        <taxon>Collybiopsis luxurians</taxon>
    </lineage>
</organism>
<dbReference type="EMBL" id="KN834765">
    <property type="protein sequence ID" value="KIK62965.1"/>
    <property type="molecule type" value="Genomic_DNA"/>
</dbReference>
<dbReference type="AlphaFoldDB" id="A0A0D0BGG0"/>
<reference evidence="2 3" key="1">
    <citation type="submission" date="2014-04" db="EMBL/GenBank/DDBJ databases">
        <title>Evolutionary Origins and Diversification of the Mycorrhizal Mutualists.</title>
        <authorList>
            <consortium name="DOE Joint Genome Institute"/>
            <consortium name="Mycorrhizal Genomics Consortium"/>
            <person name="Kohler A."/>
            <person name="Kuo A."/>
            <person name="Nagy L.G."/>
            <person name="Floudas D."/>
            <person name="Copeland A."/>
            <person name="Barry K.W."/>
            <person name="Cichocki N."/>
            <person name="Veneault-Fourrey C."/>
            <person name="LaButti K."/>
            <person name="Lindquist E.A."/>
            <person name="Lipzen A."/>
            <person name="Lundell T."/>
            <person name="Morin E."/>
            <person name="Murat C."/>
            <person name="Riley R."/>
            <person name="Ohm R."/>
            <person name="Sun H."/>
            <person name="Tunlid A."/>
            <person name="Henrissat B."/>
            <person name="Grigoriev I.V."/>
            <person name="Hibbett D.S."/>
            <person name="Martin F."/>
        </authorList>
    </citation>
    <scope>NUCLEOTIDE SEQUENCE [LARGE SCALE GENOMIC DNA]</scope>
    <source>
        <strain evidence="2 3">FD-317 M1</strain>
    </source>
</reference>